<comment type="caution">
    <text evidence="2">The sequence shown here is derived from an EMBL/GenBank/DDBJ whole genome shotgun (WGS) entry which is preliminary data.</text>
</comment>
<proteinExistence type="predicted"/>
<sequence length="72" mass="7957">MERREEALDGVAALALAGQALFLALFVFGWAEGADLPYALIAGAEFACFGFGQGWMCRKSKESEERRRNDQL</sequence>
<gene>
    <name evidence="2" type="ORF">KH142_07680</name>
</gene>
<keyword evidence="1" id="KW-0472">Membrane</keyword>
<feature type="transmembrane region" description="Helical" evidence="1">
    <location>
        <begin position="12"/>
        <end position="31"/>
    </location>
</feature>
<keyword evidence="1" id="KW-1133">Transmembrane helix</keyword>
<name>A0A943UYL9_9ACTN</name>
<evidence type="ECO:0000256" key="1">
    <source>
        <dbReference type="SAM" id="Phobius"/>
    </source>
</evidence>
<evidence type="ECO:0000313" key="2">
    <source>
        <dbReference type="EMBL" id="MBS6941337.1"/>
    </source>
</evidence>
<dbReference type="EMBL" id="JAGZSV010000162">
    <property type="protein sequence ID" value="MBS6941337.1"/>
    <property type="molecule type" value="Genomic_DNA"/>
</dbReference>
<dbReference type="Proteomes" id="UP000727506">
    <property type="component" value="Unassembled WGS sequence"/>
</dbReference>
<evidence type="ECO:0000313" key="3">
    <source>
        <dbReference type="Proteomes" id="UP000727506"/>
    </source>
</evidence>
<organism evidence="2 3">
    <name type="scientific">Slackia piriformis</name>
    <dbReference type="NCBI Taxonomy" id="626934"/>
    <lineage>
        <taxon>Bacteria</taxon>
        <taxon>Bacillati</taxon>
        <taxon>Actinomycetota</taxon>
        <taxon>Coriobacteriia</taxon>
        <taxon>Eggerthellales</taxon>
        <taxon>Eggerthellaceae</taxon>
        <taxon>Slackia</taxon>
    </lineage>
</organism>
<accession>A0A943UYL9</accession>
<dbReference type="AlphaFoldDB" id="A0A943UYL9"/>
<keyword evidence="1" id="KW-0812">Transmembrane</keyword>
<feature type="transmembrane region" description="Helical" evidence="1">
    <location>
        <begin position="37"/>
        <end position="57"/>
    </location>
</feature>
<protein>
    <submittedName>
        <fullName evidence="2">Uncharacterized protein</fullName>
    </submittedName>
</protein>
<reference evidence="2" key="1">
    <citation type="submission" date="2021-02" db="EMBL/GenBank/DDBJ databases">
        <title>Infant gut strain persistence is associated with maternal origin, phylogeny, and functional potential including surface adhesion and iron acquisition.</title>
        <authorList>
            <person name="Lou Y.C."/>
        </authorList>
    </citation>
    <scope>NUCLEOTIDE SEQUENCE</scope>
    <source>
        <strain evidence="2">L2_039_000G1_dasL2_039_000G1_concoct_11</strain>
    </source>
</reference>